<name>A0ACB7WP66_DIOAL</name>
<sequence>MACNKAFIIIASILLLLFTNSFLCPVSATSYFIGTPVIGTPGRGRIPLYPNRGRRGCPHGHACIPEYPPAPSSPCRVGEKCGHV</sequence>
<gene>
    <name evidence="1" type="ORF">IHE45_02G017400</name>
</gene>
<proteinExistence type="predicted"/>
<dbReference type="EMBL" id="CM037012">
    <property type="protein sequence ID" value="KAH7689980.1"/>
    <property type="molecule type" value="Genomic_DNA"/>
</dbReference>
<reference evidence="2" key="1">
    <citation type="journal article" date="2022" name="Nat. Commun.">
        <title>Chromosome evolution and the genetic basis of agronomically important traits in greater yam.</title>
        <authorList>
            <person name="Bredeson J.V."/>
            <person name="Lyons J.B."/>
            <person name="Oniyinde I.O."/>
            <person name="Okereke N.R."/>
            <person name="Kolade O."/>
            <person name="Nnabue I."/>
            <person name="Nwadili C.O."/>
            <person name="Hribova E."/>
            <person name="Parker M."/>
            <person name="Nwogha J."/>
            <person name="Shu S."/>
            <person name="Carlson J."/>
            <person name="Kariba R."/>
            <person name="Muthemba S."/>
            <person name="Knop K."/>
            <person name="Barton G.J."/>
            <person name="Sherwood A.V."/>
            <person name="Lopez-Montes A."/>
            <person name="Asiedu R."/>
            <person name="Jamnadass R."/>
            <person name="Muchugi A."/>
            <person name="Goodstein D."/>
            <person name="Egesi C.N."/>
            <person name="Featherston J."/>
            <person name="Asfaw A."/>
            <person name="Simpson G.G."/>
            <person name="Dolezel J."/>
            <person name="Hendre P.S."/>
            <person name="Van Deynze A."/>
            <person name="Kumar P.L."/>
            <person name="Obidiegwu J.E."/>
            <person name="Bhattacharjee R."/>
            <person name="Rokhsar D.S."/>
        </authorList>
    </citation>
    <scope>NUCLEOTIDE SEQUENCE [LARGE SCALE GENOMIC DNA]</scope>
    <source>
        <strain evidence="2">cv. TDa95/00328</strain>
    </source>
</reference>
<evidence type="ECO:0000313" key="1">
    <source>
        <dbReference type="EMBL" id="KAH7689980.1"/>
    </source>
</evidence>
<evidence type="ECO:0000313" key="2">
    <source>
        <dbReference type="Proteomes" id="UP000827976"/>
    </source>
</evidence>
<accession>A0ACB7WP66</accession>
<organism evidence="1 2">
    <name type="scientific">Dioscorea alata</name>
    <name type="common">Purple yam</name>
    <dbReference type="NCBI Taxonomy" id="55571"/>
    <lineage>
        <taxon>Eukaryota</taxon>
        <taxon>Viridiplantae</taxon>
        <taxon>Streptophyta</taxon>
        <taxon>Embryophyta</taxon>
        <taxon>Tracheophyta</taxon>
        <taxon>Spermatophyta</taxon>
        <taxon>Magnoliopsida</taxon>
        <taxon>Liliopsida</taxon>
        <taxon>Dioscoreales</taxon>
        <taxon>Dioscoreaceae</taxon>
        <taxon>Dioscorea</taxon>
    </lineage>
</organism>
<comment type="caution">
    <text evidence="1">The sequence shown here is derived from an EMBL/GenBank/DDBJ whole genome shotgun (WGS) entry which is preliminary data.</text>
</comment>
<keyword evidence="2" id="KW-1185">Reference proteome</keyword>
<protein>
    <submittedName>
        <fullName evidence="1">Uncharacterized protein</fullName>
    </submittedName>
</protein>
<dbReference type="Proteomes" id="UP000827976">
    <property type="component" value="Chromosome 2"/>
</dbReference>